<accession>A0A7S4KI22</accession>
<dbReference type="PANTHER" id="PTHR10774">
    <property type="entry name" value="EXTENDED SYNAPTOTAGMIN-RELATED"/>
    <property type="match status" value="1"/>
</dbReference>
<reference evidence="8" key="1">
    <citation type="submission" date="2021-01" db="EMBL/GenBank/DDBJ databases">
        <authorList>
            <person name="Corre E."/>
            <person name="Pelletier E."/>
            <person name="Niang G."/>
            <person name="Scheremetjew M."/>
            <person name="Finn R."/>
            <person name="Kale V."/>
            <person name="Holt S."/>
            <person name="Cochrane G."/>
            <person name="Meng A."/>
            <person name="Brown T."/>
            <person name="Cohen L."/>
        </authorList>
    </citation>
    <scope>NUCLEOTIDE SEQUENCE</scope>
    <source>
        <strain evidence="8">SoJaBio B1-5/56/2</strain>
    </source>
</reference>
<dbReference type="GO" id="GO:0006869">
    <property type="term" value="P:lipid transport"/>
    <property type="evidence" value="ECO:0007669"/>
    <property type="project" value="UniProtKB-KW"/>
</dbReference>
<evidence type="ECO:0000256" key="4">
    <source>
        <dbReference type="ARBA" id="ARBA00023121"/>
    </source>
</evidence>
<sequence length="455" mass="51005">MNTKKFKELGPAIYEPPQLSTYAGSLFAEPLEVKEEETQTEEERIVERERVEKEKEEERKMNREAGEKVGDGMSMMSSQSAIAMINVKAEKCEWLNDILYKFWRTSAQGLVSSSLGMTRDILDMVMVNLQELPLMRGVSVQLKNIQVGDHAPYLVSMSTIQTMGCDDMIIDTELKWDSNISISGILKKGPLPVPFSISDLSLDARAKVGLKIDRENIFKSLLGISLTEECSPDFKVAAVTKIPGFDQIIHVIVKAVVSMLLLWPTYMAFRLDGSYADFFEESEEALQRPFAEIALLRGDVNRGKLPLGWNMVKALHAPWVTPIGKGSDTVFYICYRRATDEEMAKEDFVPVTSIKFADQSAGRRHNLITNTLFGLSGNLTGKSNDRLYLAVDCNSYGAPIVEIAVAEQHVKPKDNCWVPVPHVNQPDNNEPFQTQKTSLYVRYGERGEGKGKFEG</sequence>
<evidence type="ECO:0000256" key="6">
    <source>
        <dbReference type="SAM" id="MobiDB-lite"/>
    </source>
</evidence>
<evidence type="ECO:0000313" key="8">
    <source>
        <dbReference type="EMBL" id="CAE2295061.1"/>
    </source>
</evidence>
<proteinExistence type="predicted"/>
<dbReference type="AlphaFoldDB" id="A0A7S4KI22"/>
<keyword evidence="2" id="KW-0813">Transport</keyword>
<dbReference type="PANTHER" id="PTHR10774:SF190">
    <property type="entry name" value="C2 CALCIUM_LIPID-BINDING ENDONUCLEASE_EXONUCLEASE_PHOSPHATASE-RELATED"/>
    <property type="match status" value="1"/>
</dbReference>
<keyword evidence="4" id="KW-0446">Lipid-binding</keyword>
<keyword evidence="3" id="KW-0445">Lipid transport</keyword>
<evidence type="ECO:0000256" key="5">
    <source>
        <dbReference type="ARBA" id="ARBA00023136"/>
    </source>
</evidence>
<dbReference type="InterPro" id="IPR045050">
    <property type="entry name" value="Synaptotagmin_plant"/>
</dbReference>
<organism evidence="8">
    <name type="scientific">Paramoeba aestuarina</name>
    <dbReference type="NCBI Taxonomy" id="180227"/>
    <lineage>
        <taxon>Eukaryota</taxon>
        <taxon>Amoebozoa</taxon>
        <taxon>Discosea</taxon>
        <taxon>Flabellinia</taxon>
        <taxon>Dactylopodida</taxon>
        <taxon>Paramoebidae</taxon>
        <taxon>Paramoeba</taxon>
    </lineage>
</organism>
<dbReference type="GO" id="GO:0016020">
    <property type="term" value="C:membrane"/>
    <property type="evidence" value="ECO:0007669"/>
    <property type="project" value="UniProtKB-SubCell"/>
</dbReference>
<dbReference type="GO" id="GO:0008289">
    <property type="term" value="F:lipid binding"/>
    <property type="evidence" value="ECO:0007669"/>
    <property type="project" value="UniProtKB-KW"/>
</dbReference>
<keyword evidence="5" id="KW-0472">Membrane</keyword>
<gene>
    <name evidence="8" type="ORF">NAES01612_LOCUS6872</name>
</gene>
<feature type="region of interest" description="Disordered" evidence="6">
    <location>
        <begin position="32"/>
        <end position="63"/>
    </location>
</feature>
<evidence type="ECO:0000256" key="1">
    <source>
        <dbReference type="ARBA" id="ARBA00004370"/>
    </source>
</evidence>
<protein>
    <recommendedName>
        <fullName evidence="7">SMP-LTD domain-containing protein</fullName>
    </recommendedName>
</protein>
<dbReference type="GO" id="GO:0005783">
    <property type="term" value="C:endoplasmic reticulum"/>
    <property type="evidence" value="ECO:0007669"/>
    <property type="project" value="TreeGrafter"/>
</dbReference>
<feature type="domain" description="SMP-LTD" evidence="7">
    <location>
        <begin position="88"/>
        <end position="272"/>
    </location>
</feature>
<evidence type="ECO:0000256" key="2">
    <source>
        <dbReference type="ARBA" id="ARBA00022448"/>
    </source>
</evidence>
<evidence type="ECO:0000256" key="3">
    <source>
        <dbReference type="ARBA" id="ARBA00023055"/>
    </source>
</evidence>
<evidence type="ECO:0000259" key="7">
    <source>
        <dbReference type="PROSITE" id="PS51847"/>
    </source>
</evidence>
<dbReference type="EMBL" id="HBKR01010354">
    <property type="protein sequence ID" value="CAE2295061.1"/>
    <property type="molecule type" value="Transcribed_RNA"/>
</dbReference>
<comment type="subcellular location">
    <subcellularLocation>
        <location evidence="1">Membrane</location>
    </subcellularLocation>
</comment>
<dbReference type="InterPro" id="IPR031468">
    <property type="entry name" value="SMP_LBD"/>
</dbReference>
<name>A0A7S4KI22_9EUKA</name>
<dbReference type="PROSITE" id="PS51847">
    <property type="entry name" value="SMP"/>
    <property type="match status" value="1"/>
</dbReference>